<protein>
    <submittedName>
        <fullName evidence="2">Uncharacterized protein</fullName>
    </submittedName>
</protein>
<feature type="compositionally biased region" description="Basic residues" evidence="1">
    <location>
        <begin position="69"/>
        <end position="82"/>
    </location>
</feature>
<evidence type="ECO:0000313" key="2">
    <source>
        <dbReference type="EMBL" id="SEL54306.1"/>
    </source>
</evidence>
<dbReference type="Proteomes" id="UP000198620">
    <property type="component" value="Unassembled WGS sequence"/>
</dbReference>
<evidence type="ECO:0000313" key="3">
    <source>
        <dbReference type="Proteomes" id="UP000198620"/>
    </source>
</evidence>
<reference evidence="2 3" key="1">
    <citation type="submission" date="2016-10" db="EMBL/GenBank/DDBJ databases">
        <authorList>
            <person name="de Groot N.N."/>
        </authorList>
    </citation>
    <scope>NUCLEOTIDE SEQUENCE [LARGE SCALE GENOMIC DNA]</scope>
    <source>
        <strain evidence="2 3">Nv1</strain>
    </source>
</reference>
<dbReference type="AlphaFoldDB" id="A0A1H7R254"/>
<evidence type="ECO:0000256" key="1">
    <source>
        <dbReference type="SAM" id="MobiDB-lite"/>
    </source>
</evidence>
<name>A0A1H7R254_9PROT</name>
<accession>A0A1H7R254</accession>
<keyword evidence="3" id="KW-1185">Reference proteome</keyword>
<proteinExistence type="predicted"/>
<dbReference type="EMBL" id="FOBH01000014">
    <property type="protein sequence ID" value="SEL54306.1"/>
    <property type="molecule type" value="Genomic_DNA"/>
</dbReference>
<dbReference type="RefSeq" id="WP_090829438.1">
    <property type="nucleotide sequence ID" value="NZ_FOBH01000014.1"/>
</dbReference>
<gene>
    <name evidence="2" type="ORF">SAMN05216387_11454</name>
</gene>
<organism evidence="2 3">
    <name type="scientific">Nitrosovibrio tenuis</name>
    <dbReference type="NCBI Taxonomy" id="1233"/>
    <lineage>
        <taxon>Bacteria</taxon>
        <taxon>Pseudomonadati</taxon>
        <taxon>Pseudomonadota</taxon>
        <taxon>Betaproteobacteria</taxon>
        <taxon>Nitrosomonadales</taxon>
        <taxon>Nitrosomonadaceae</taxon>
        <taxon>Nitrosovibrio</taxon>
    </lineage>
</organism>
<feature type="region of interest" description="Disordered" evidence="1">
    <location>
        <begin position="63"/>
        <end position="91"/>
    </location>
</feature>
<sequence>MTTYVLYTRTEAGIIERNDYAVFHYYGPLGPDAHEQPLVGWPELKVFWAKKIGASIGMAPYEAQTSPKIARRTRQRKNKKPALQRPQSEHF</sequence>